<accession>A0AAV7QPH7</accession>
<dbReference type="Proteomes" id="UP001066276">
    <property type="component" value="Chromosome 6"/>
</dbReference>
<evidence type="ECO:0000313" key="2">
    <source>
        <dbReference type="Proteomes" id="UP001066276"/>
    </source>
</evidence>
<sequence>MGRAECGLPVERTDLQRWGLQRRREDVEGPVGCGLPVLLIQPKASSALVGLRFPGDQTAPQEAKSGLWRPKQRDLACCTVVEAEPPTMLQLASPPTLR</sequence>
<keyword evidence="2" id="KW-1185">Reference proteome</keyword>
<organism evidence="1 2">
    <name type="scientific">Pleurodeles waltl</name>
    <name type="common">Iberian ribbed newt</name>
    <dbReference type="NCBI Taxonomy" id="8319"/>
    <lineage>
        <taxon>Eukaryota</taxon>
        <taxon>Metazoa</taxon>
        <taxon>Chordata</taxon>
        <taxon>Craniata</taxon>
        <taxon>Vertebrata</taxon>
        <taxon>Euteleostomi</taxon>
        <taxon>Amphibia</taxon>
        <taxon>Batrachia</taxon>
        <taxon>Caudata</taxon>
        <taxon>Salamandroidea</taxon>
        <taxon>Salamandridae</taxon>
        <taxon>Pleurodelinae</taxon>
        <taxon>Pleurodeles</taxon>
    </lineage>
</organism>
<evidence type="ECO:0000313" key="1">
    <source>
        <dbReference type="EMBL" id="KAJ1142411.1"/>
    </source>
</evidence>
<reference evidence="1" key="1">
    <citation type="journal article" date="2022" name="bioRxiv">
        <title>Sequencing and chromosome-scale assembly of the giantPleurodeles waltlgenome.</title>
        <authorList>
            <person name="Brown T."/>
            <person name="Elewa A."/>
            <person name="Iarovenko S."/>
            <person name="Subramanian E."/>
            <person name="Araus A.J."/>
            <person name="Petzold A."/>
            <person name="Susuki M."/>
            <person name="Suzuki K.-i.T."/>
            <person name="Hayashi T."/>
            <person name="Toyoda A."/>
            <person name="Oliveira C."/>
            <person name="Osipova E."/>
            <person name="Leigh N.D."/>
            <person name="Simon A."/>
            <person name="Yun M.H."/>
        </authorList>
    </citation>
    <scope>NUCLEOTIDE SEQUENCE</scope>
    <source>
        <strain evidence="1">20211129_DDA</strain>
        <tissue evidence="1">Liver</tissue>
    </source>
</reference>
<dbReference type="AlphaFoldDB" id="A0AAV7QPH7"/>
<proteinExistence type="predicted"/>
<name>A0AAV7QPH7_PLEWA</name>
<protein>
    <submittedName>
        <fullName evidence="1">Uncharacterized protein</fullName>
    </submittedName>
</protein>
<dbReference type="EMBL" id="JANPWB010000010">
    <property type="protein sequence ID" value="KAJ1142411.1"/>
    <property type="molecule type" value="Genomic_DNA"/>
</dbReference>
<gene>
    <name evidence="1" type="ORF">NDU88_008736</name>
</gene>
<comment type="caution">
    <text evidence="1">The sequence shown here is derived from an EMBL/GenBank/DDBJ whole genome shotgun (WGS) entry which is preliminary data.</text>
</comment>